<dbReference type="InterPro" id="IPR035965">
    <property type="entry name" value="PAS-like_dom_sf"/>
</dbReference>
<dbReference type="InterPro" id="IPR001610">
    <property type="entry name" value="PAC"/>
</dbReference>
<organism evidence="5">
    <name type="scientific">viral metagenome</name>
    <dbReference type="NCBI Taxonomy" id="1070528"/>
    <lineage>
        <taxon>unclassified sequences</taxon>
        <taxon>metagenomes</taxon>
        <taxon>organismal metagenomes</taxon>
    </lineage>
</organism>
<evidence type="ECO:0000256" key="2">
    <source>
        <dbReference type="ARBA" id="ARBA00022643"/>
    </source>
</evidence>
<dbReference type="Pfam" id="PF13426">
    <property type="entry name" value="PAS_9"/>
    <property type="match status" value="1"/>
</dbReference>
<dbReference type="GO" id="GO:0005634">
    <property type="term" value="C:nucleus"/>
    <property type="evidence" value="ECO:0007669"/>
    <property type="project" value="TreeGrafter"/>
</dbReference>
<dbReference type="EMBL" id="MN739261">
    <property type="protein sequence ID" value="QHS95965.1"/>
    <property type="molecule type" value="Genomic_DNA"/>
</dbReference>
<evidence type="ECO:0000259" key="4">
    <source>
        <dbReference type="PROSITE" id="PS50113"/>
    </source>
</evidence>
<name>A0A6C0BU43_9ZZZZ</name>
<dbReference type="SUPFAM" id="SSF55785">
    <property type="entry name" value="PYP-like sensor domain (PAS domain)"/>
    <property type="match status" value="1"/>
</dbReference>
<sequence>MADKNRKKYMKRITIKNGLTEKIIVYYNNFMSCNNIDKNIRQFNNTEESVEKEKRFQELFPTIKSPTEIECMEILNSICKKPALSNAPSHELEWFKRLIHMVEYIPVCITISSAKKEYFGFPLVYVNKEFEKTTEYDREDIIGQNCKFLQPELPIPEEIPQHTLLCKLLQEGVSTSIIITNVKKSGELFYNLFTLKPVFDTDGNYVYCIGVQTEITNITISQKNAQNIIDVLNILCN</sequence>
<dbReference type="PANTHER" id="PTHR47429">
    <property type="entry name" value="PROTEIN TWIN LOV 1"/>
    <property type="match status" value="1"/>
</dbReference>
<dbReference type="AlphaFoldDB" id="A0A6C0BU43"/>
<feature type="domain" description="PAC" evidence="4">
    <location>
        <begin position="173"/>
        <end position="227"/>
    </location>
</feature>
<evidence type="ECO:0000256" key="1">
    <source>
        <dbReference type="ARBA" id="ARBA00022630"/>
    </source>
</evidence>
<dbReference type="InterPro" id="IPR000014">
    <property type="entry name" value="PAS"/>
</dbReference>
<reference evidence="5" key="1">
    <citation type="journal article" date="2020" name="Nature">
        <title>Giant virus diversity and host interactions through global metagenomics.</title>
        <authorList>
            <person name="Schulz F."/>
            <person name="Roux S."/>
            <person name="Paez-Espino D."/>
            <person name="Jungbluth S."/>
            <person name="Walsh D.A."/>
            <person name="Denef V.J."/>
            <person name="McMahon K.D."/>
            <person name="Konstantinidis K.T."/>
            <person name="Eloe-Fadrosh E.A."/>
            <person name="Kyrpides N.C."/>
            <person name="Woyke T."/>
        </authorList>
    </citation>
    <scope>NUCLEOTIDE SEQUENCE</scope>
    <source>
        <strain evidence="5">GVMAG-M-3300019093-7</strain>
    </source>
</reference>
<dbReference type="InterPro" id="IPR000700">
    <property type="entry name" value="PAS-assoc_C"/>
</dbReference>
<keyword evidence="2" id="KW-0288">FMN</keyword>
<keyword evidence="1" id="KW-0285">Flavoprotein</keyword>
<evidence type="ECO:0000313" key="5">
    <source>
        <dbReference type="EMBL" id="QHS95965.1"/>
    </source>
</evidence>
<dbReference type="PANTHER" id="PTHR47429:SF2">
    <property type="entry name" value="PROTEIN TWIN LOV 1"/>
    <property type="match status" value="1"/>
</dbReference>
<accession>A0A6C0BU43</accession>
<protein>
    <recommendedName>
        <fullName evidence="4">PAC domain-containing protein</fullName>
    </recommendedName>
</protein>
<evidence type="ECO:0000256" key="3">
    <source>
        <dbReference type="ARBA" id="ARBA00022991"/>
    </source>
</evidence>
<proteinExistence type="predicted"/>
<dbReference type="CDD" id="cd00130">
    <property type="entry name" value="PAS"/>
    <property type="match status" value="1"/>
</dbReference>
<keyword evidence="3" id="KW-0157">Chromophore</keyword>
<dbReference type="PROSITE" id="PS50113">
    <property type="entry name" value="PAC"/>
    <property type="match status" value="1"/>
</dbReference>
<dbReference type="NCBIfam" id="TIGR00229">
    <property type="entry name" value="sensory_box"/>
    <property type="match status" value="1"/>
</dbReference>
<dbReference type="Gene3D" id="3.30.450.20">
    <property type="entry name" value="PAS domain"/>
    <property type="match status" value="1"/>
</dbReference>
<dbReference type="SMART" id="SM00086">
    <property type="entry name" value="PAC"/>
    <property type="match status" value="1"/>
</dbReference>